<feature type="chain" id="PRO_5025389387" evidence="1">
    <location>
        <begin position="26"/>
        <end position="114"/>
    </location>
</feature>
<sequence length="114" mass="13036">MWQWRRLRSCHAVVLLLSVAVQKKTFRVVARGSCESAILLQASPRHCRSCPSCHATSHFCRYFQCCCLANWMQTRVTMGTGKKKRDAECAFLFSLRVVCVFPDVTETGSTRTWT</sequence>
<dbReference type="EMBL" id="GIFC01008277">
    <property type="protein sequence ID" value="MXU90360.1"/>
    <property type="molecule type" value="Transcribed_RNA"/>
</dbReference>
<name>A0A6B0UKV7_IXORI</name>
<feature type="signal peptide" evidence="1">
    <location>
        <begin position="1"/>
        <end position="25"/>
    </location>
</feature>
<accession>A0A6B0UKV7</accession>
<organism evidence="2">
    <name type="scientific">Ixodes ricinus</name>
    <name type="common">Common tick</name>
    <name type="synonym">Acarus ricinus</name>
    <dbReference type="NCBI Taxonomy" id="34613"/>
    <lineage>
        <taxon>Eukaryota</taxon>
        <taxon>Metazoa</taxon>
        <taxon>Ecdysozoa</taxon>
        <taxon>Arthropoda</taxon>
        <taxon>Chelicerata</taxon>
        <taxon>Arachnida</taxon>
        <taxon>Acari</taxon>
        <taxon>Parasitiformes</taxon>
        <taxon>Ixodida</taxon>
        <taxon>Ixodoidea</taxon>
        <taxon>Ixodidae</taxon>
        <taxon>Ixodinae</taxon>
        <taxon>Ixodes</taxon>
    </lineage>
</organism>
<evidence type="ECO:0000256" key="1">
    <source>
        <dbReference type="SAM" id="SignalP"/>
    </source>
</evidence>
<reference evidence="2" key="1">
    <citation type="submission" date="2019-12" db="EMBL/GenBank/DDBJ databases">
        <title>An insight into the sialome of adult female Ixodes ricinus ticks feeding for 6 days.</title>
        <authorList>
            <person name="Perner J."/>
            <person name="Ribeiro J.M.C."/>
        </authorList>
    </citation>
    <scope>NUCLEOTIDE SEQUENCE</scope>
    <source>
        <strain evidence="2">Semi-engorged</strain>
        <tissue evidence="2">Salivary glands</tissue>
    </source>
</reference>
<proteinExistence type="predicted"/>
<dbReference type="AlphaFoldDB" id="A0A6B0UKV7"/>
<evidence type="ECO:0000313" key="2">
    <source>
        <dbReference type="EMBL" id="MXU90360.1"/>
    </source>
</evidence>
<protein>
    <submittedName>
        <fullName evidence="2">Putative secreted protein</fullName>
    </submittedName>
</protein>
<keyword evidence="1" id="KW-0732">Signal</keyword>